<dbReference type="AlphaFoldDB" id="A0A8S3Y253"/>
<dbReference type="Proteomes" id="UP000691718">
    <property type="component" value="Unassembled WGS sequence"/>
</dbReference>
<comment type="caution">
    <text evidence="2">The sequence shown here is derived from an EMBL/GenBank/DDBJ whole genome shotgun (WGS) entry which is preliminary data.</text>
</comment>
<proteinExistence type="predicted"/>
<evidence type="ECO:0000313" key="2">
    <source>
        <dbReference type="EMBL" id="CAG5045439.1"/>
    </source>
</evidence>
<keyword evidence="3" id="KW-1185">Reference proteome</keyword>
<accession>A0A8S3Y253</accession>
<evidence type="ECO:0000256" key="1">
    <source>
        <dbReference type="SAM" id="MobiDB-lite"/>
    </source>
</evidence>
<organism evidence="2 3">
    <name type="scientific">Parnassius apollo</name>
    <name type="common">Apollo butterfly</name>
    <name type="synonym">Papilio apollo</name>
    <dbReference type="NCBI Taxonomy" id="110799"/>
    <lineage>
        <taxon>Eukaryota</taxon>
        <taxon>Metazoa</taxon>
        <taxon>Ecdysozoa</taxon>
        <taxon>Arthropoda</taxon>
        <taxon>Hexapoda</taxon>
        <taxon>Insecta</taxon>
        <taxon>Pterygota</taxon>
        <taxon>Neoptera</taxon>
        <taxon>Endopterygota</taxon>
        <taxon>Lepidoptera</taxon>
        <taxon>Glossata</taxon>
        <taxon>Ditrysia</taxon>
        <taxon>Papilionoidea</taxon>
        <taxon>Papilionidae</taxon>
        <taxon>Parnassiinae</taxon>
        <taxon>Parnassini</taxon>
        <taxon>Parnassius</taxon>
        <taxon>Parnassius</taxon>
    </lineage>
</organism>
<gene>
    <name evidence="2" type="ORF">PAPOLLO_LOCUS23280</name>
</gene>
<name>A0A8S3Y253_PARAO</name>
<feature type="region of interest" description="Disordered" evidence="1">
    <location>
        <begin position="87"/>
        <end position="108"/>
    </location>
</feature>
<protein>
    <submittedName>
        <fullName evidence="2">(apollo) hypothetical protein</fullName>
    </submittedName>
</protein>
<dbReference type="EMBL" id="CAJQZP010001427">
    <property type="protein sequence ID" value="CAG5045439.1"/>
    <property type="molecule type" value="Genomic_DNA"/>
</dbReference>
<reference evidence="2" key="1">
    <citation type="submission" date="2021-04" db="EMBL/GenBank/DDBJ databases">
        <authorList>
            <person name="Tunstrom K."/>
        </authorList>
    </citation>
    <scope>NUCLEOTIDE SEQUENCE</scope>
</reference>
<evidence type="ECO:0000313" key="3">
    <source>
        <dbReference type="Proteomes" id="UP000691718"/>
    </source>
</evidence>
<sequence length="193" mass="22233">MKIGVQEIEEAIIDRPLPVHRCSDTLKRPYLQLVAANLHPSLPRLRPLGRILTLAEPPSLDSEQLRLTPKYGEVLSTPVRSTMYENEALTSGKTSDNKSRTEALNGDPDINFSDLPQYKKVMEMLLRDIQRGNHLLLVDDRGLENKKIVDRLLHQFESPYIIHKVAPRRNGTVFDSTPNYQKWNSHLRRFTTR</sequence>